<comment type="caution">
    <text evidence="8">The sequence shown here is derived from an EMBL/GenBank/DDBJ whole genome shotgun (WGS) entry which is preliminary data.</text>
</comment>
<keyword evidence="9" id="KW-1185">Reference proteome</keyword>
<keyword evidence="4 5" id="KW-0143">Chaperone</keyword>
<evidence type="ECO:0000256" key="5">
    <source>
        <dbReference type="HAMAP-Rule" id="MF_00014"/>
    </source>
</evidence>
<dbReference type="SUPFAM" id="SSF50346">
    <property type="entry name" value="PRC-barrel domain"/>
    <property type="match status" value="1"/>
</dbReference>
<evidence type="ECO:0000313" key="9">
    <source>
        <dbReference type="Proteomes" id="UP001431963"/>
    </source>
</evidence>
<keyword evidence="2 5" id="KW-0690">Ribosome biogenesis</keyword>
<evidence type="ECO:0000259" key="7">
    <source>
        <dbReference type="Pfam" id="PF24986"/>
    </source>
</evidence>
<dbReference type="Pfam" id="PF01782">
    <property type="entry name" value="RimM"/>
    <property type="match status" value="1"/>
</dbReference>
<dbReference type="Pfam" id="PF24986">
    <property type="entry name" value="PRC_RimM"/>
    <property type="match status" value="1"/>
</dbReference>
<accession>A0ABU8BY30</accession>
<comment type="domain">
    <text evidence="5">The PRC barrel domain binds ribosomal protein uS19.</text>
</comment>
<dbReference type="InterPro" id="IPR056792">
    <property type="entry name" value="PRC_RimM"/>
</dbReference>
<comment type="subcellular location">
    <subcellularLocation>
        <location evidence="5">Cytoplasm</location>
    </subcellularLocation>
</comment>
<dbReference type="SUPFAM" id="SSF50447">
    <property type="entry name" value="Translation proteins"/>
    <property type="match status" value="1"/>
</dbReference>
<name>A0ABU8BY30_9RHOB</name>
<sequence length="167" mass="17318">MTEMICVGAIAGAFGVQGEVRLKSFCAEPSDIAAYGPLFTEDGSRSFKVKLTRPVAGGLGARLSGVATKEEADALKGVHLYVAKARLPKLPDDEFYHADLIGLSARDPGGVELGRVAAVHNHGAGDILEITGPGLKDSLLVPFTLANVPTVDLSAGLVVVNPPETLD</sequence>
<protein>
    <recommendedName>
        <fullName evidence="5">Ribosome maturation factor RimM</fullName>
    </recommendedName>
</protein>
<dbReference type="Gene3D" id="2.30.30.240">
    <property type="entry name" value="PRC-barrel domain"/>
    <property type="match status" value="1"/>
</dbReference>
<evidence type="ECO:0000256" key="3">
    <source>
        <dbReference type="ARBA" id="ARBA00022552"/>
    </source>
</evidence>
<evidence type="ECO:0000256" key="4">
    <source>
        <dbReference type="ARBA" id="ARBA00023186"/>
    </source>
</evidence>
<keyword evidence="1 5" id="KW-0963">Cytoplasm</keyword>
<evidence type="ECO:0000259" key="6">
    <source>
        <dbReference type="Pfam" id="PF01782"/>
    </source>
</evidence>
<dbReference type="InterPro" id="IPR011033">
    <property type="entry name" value="PRC_barrel-like_sf"/>
</dbReference>
<dbReference type="HAMAP" id="MF_00014">
    <property type="entry name" value="Ribosome_mat_RimM"/>
    <property type="match status" value="1"/>
</dbReference>
<comment type="function">
    <text evidence="5">An accessory protein needed during the final step in the assembly of 30S ribosomal subunit, possibly for assembly of the head region. Essential for efficient processing of 16S rRNA. May be needed both before and after RbfA during the maturation of 16S rRNA. It has affinity for free ribosomal 30S subunits but not for 70S ribosomes.</text>
</comment>
<comment type="similarity">
    <text evidence="5">Belongs to the RimM family.</text>
</comment>
<dbReference type="Gene3D" id="2.40.30.60">
    <property type="entry name" value="RimM"/>
    <property type="match status" value="1"/>
</dbReference>
<evidence type="ECO:0000256" key="1">
    <source>
        <dbReference type="ARBA" id="ARBA00022490"/>
    </source>
</evidence>
<dbReference type="InterPro" id="IPR036976">
    <property type="entry name" value="RimM_N_sf"/>
</dbReference>
<dbReference type="EMBL" id="JBALHR010000011">
    <property type="protein sequence ID" value="MEH7829619.1"/>
    <property type="molecule type" value="Genomic_DNA"/>
</dbReference>
<dbReference type="PANTHER" id="PTHR33692">
    <property type="entry name" value="RIBOSOME MATURATION FACTOR RIMM"/>
    <property type="match status" value="1"/>
</dbReference>
<reference evidence="8" key="1">
    <citation type="submission" date="2024-02" db="EMBL/GenBank/DDBJ databases">
        <title>Genome sequences of strain Gemmobacter sp. JM10B15.</title>
        <authorList>
            <person name="Zhang M."/>
        </authorList>
    </citation>
    <scope>NUCLEOTIDE SEQUENCE</scope>
    <source>
        <strain evidence="8">JM10B15</strain>
    </source>
</reference>
<proteinExistence type="inferred from homology"/>
<dbReference type="InterPro" id="IPR009000">
    <property type="entry name" value="Transl_B-barrel_sf"/>
</dbReference>
<dbReference type="PANTHER" id="PTHR33692:SF1">
    <property type="entry name" value="RIBOSOME MATURATION FACTOR RIMM"/>
    <property type="match status" value="1"/>
</dbReference>
<dbReference type="InterPro" id="IPR011961">
    <property type="entry name" value="RimM"/>
</dbReference>
<feature type="domain" description="RimM N-terminal" evidence="6">
    <location>
        <begin position="6"/>
        <end position="84"/>
    </location>
</feature>
<evidence type="ECO:0000313" key="8">
    <source>
        <dbReference type="EMBL" id="MEH7829619.1"/>
    </source>
</evidence>
<evidence type="ECO:0000256" key="2">
    <source>
        <dbReference type="ARBA" id="ARBA00022517"/>
    </source>
</evidence>
<feature type="domain" description="Ribosome maturation factor RimM PRC barrel" evidence="7">
    <location>
        <begin position="98"/>
        <end position="166"/>
    </location>
</feature>
<dbReference type="RefSeq" id="WP_335424651.1">
    <property type="nucleotide sequence ID" value="NZ_JBALHR010000011.1"/>
</dbReference>
<dbReference type="Proteomes" id="UP001431963">
    <property type="component" value="Unassembled WGS sequence"/>
</dbReference>
<comment type="subunit">
    <text evidence="5">Binds ribosomal protein uS19.</text>
</comment>
<dbReference type="NCBIfam" id="TIGR02273">
    <property type="entry name" value="16S_RimM"/>
    <property type="match status" value="1"/>
</dbReference>
<gene>
    <name evidence="5 8" type="primary">rimM</name>
    <name evidence="8" type="ORF">V6590_15805</name>
</gene>
<organism evidence="8 9">
    <name type="scientific">Gemmobacter denitrificans</name>
    <dbReference type="NCBI Taxonomy" id="3123040"/>
    <lineage>
        <taxon>Bacteria</taxon>
        <taxon>Pseudomonadati</taxon>
        <taxon>Pseudomonadota</taxon>
        <taxon>Alphaproteobacteria</taxon>
        <taxon>Rhodobacterales</taxon>
        <taxon>Paracoccaceae</taxon>
        <taxon>Gemmobacter</taxon>
    </lineage>
</organism>
<dbReference type="InterPro" id="IPR002676">
    <property type="entry name" value="RimM_N"/>
</dbReference>
<keyword evidence="3 5" id="KW-0698">rRNA processing</keyword>